<dbReference type="Gene3D" id="3.30.457.50">
    <property type="entry name" value="Chromosome segregation protein Spc25"/>
    <property type="match status" value="1"/>
</dbReference>
<protein>
    <recommendedName>
        <fullName evidence="3 10">Kinetochore protein SPC25</fullName>
    </recommendedName>
</protein>
<dbReference type="CDD" id="cd23784">
    <property type="entry name" value="RWD_Spc25"/>
    <property type="match status" value="1"/>
</dbReference>
<keyword evidence="7 11" id="KW-0175">Coiled coil</keyword>
<dbReference type="OrthoDB" id="6353017at2759"/>
<gene>
    <name evidence="13" type="ORF">DAPPUDRAFT_228955</name>
</gene>
<evidence type="ECO:0000256" key="9">
    <source>
        <dbReference type="ARBA" id="ARBA00023328"/>
    </source>
</evidence>
<dbReference type="InParanoid" id="E9HIS7"/>
<keyword evidence="6 10" id="KW-0498">Mitosis</keyword>
<evidence type="ECO:0000256" key="5">
    <source>
        <dbReference type="ARBA" id="ARBA00022618"/>
    </source>
</evidence>
<keyword evidence="8 10" id="KW-0131">Cell cycle</keyword>
<evidence type="ECO:0000256" key="6">
    <source>
        <dbReference type="ARBA" id="ARBA00022776"/>
    </source>
</evidence>
<evidence type="ECO:0000313" key="14">
    <source>
        <dbReference type="Proteomes" id="UP000000305"/>
    </source>
</evidence>
<dbReference type="GO" id="GO:0051301">
    <property type="term" value="P:cell division"/>
    <property type="evidence" value="ECO:0007669"/>
    <property type="project" value="UniProtKB-UniRule"/>
</dbReference>
<evidence type="ECO:0000256" key="4">
    <source>
        <dbReference type="ARBA" id="ARBA00022454"/>
    </source>
</evidence>
<reference evidence="13 14" key="1">
    <citation type="journal article" date="2011" name="Science">
        <title>The ecoresponsive genome of Daphnia pulex.</title>
        <authorList>
            <person name="Colbourne J.K."/>
            <person name="Pfrender M.E."/>
            <person name="Gilbert D."/>
            <person name="Thomas W.K."/>
            <person name="Tucker A."/>
            <person name="Oakley T.H."/>
            <person name="Tokishita S."/>
            <person name="Aerts A."/>
            <person name="Arnold G.J."/>
            <person name="Basu M.K."/>
            <person name="Bauer D.J."/>
            <person name="Caceres C.E."/>
            <person name="Carmel L."/>
            <person name="Casola C."/>
            <person name="Choi J.H."/>
            <person name="Detter J.C."/>
            <person name="Dong Q."/>
            <person name="Dusheyko S."/>
            <person name="Eads B.D."/>
            <person name="Frohlich T."/>
            <person name="Geiler-Samerotte K.A."/>
            <person name="Gerlach D."/>
            <person name="Hatcher P."/>
            <person name="Jogdeo S."/>
            <person name="Krijgsveld J."/>
            <person name="Kriventseva E.V."/>
            <person name="Kultz D."/>
            <person name="Laforsch C."/>
            <person name="Lindquist E."/>
            <person name="Lopez J."/>
            <person name="Manak J.R."/>
            <person name="Muller J."/>
            <person name="Pangilinan J."/>
            <person name="Patwardhan R.P."/>
            <person name="Pitluck S."/>
            <person name="Pritham E.J."/>
            <person name="Rechtsteiner A."/>
            <person name="Rho M."/>
            <person name="Rogozin I.B."/>
            <person name="Sakarya O."/>
            <person name="Salamov A."/>
            <person name="Schaack S."/>
            <person name="Shapiro H."/>
            <person name="Shiga Y."/>
            <person name="Skalitzky C."/>
            <person name="Smith Z."/>
            <person name="Souvorov A."/>
            <person name="Sung W."/>
            <person name="Tang Z."/>
            <person name="Tsuchiya D."/>
            <person name="Tu H."/>
            <person name="Vos H."/>
            <person name="Wang M."/>
            <person name="Wolf Y.I."/>
            <person name="Yamagata H."/>
            <person name="Yamada T."/>
            <person name="Ye Y."/>
            <person name="Shaw J.R."/>
            <person name="Andrews J."/>
            <person name="Crease T.J."/>
            <person name="Tang H."/>
            <person name="Lucas S.M."/>
            <person name="Robertson H.M."/>
            <person name="Bork P."/>
            <person name="Koonin E.V."/>
            <person name="Zdobnov E.M."/>
            <person name="Grigoriev I.V."/>
            <person name="Lynch M."/>
            <person name="Boore J.L."/>
        </authorList>
    </citation>
    <scope>NUCLEOTIDE SEQUENCE [LARGE SCALE GENOMIC DNA]</scope>
</reference>
<evidence type="ECO:0000256" key="7">
    <source>
        <dbReference type="ARBA" id="ARBA00023054"/>
    </source>
</evidence>
<keyword evidence="4 10" id="KW-0158">Chromosome</keyword>
<dbReference type="STRING" id="6669.E9HIS7"/>
<keyword evidence="5 10" id="KW-0132">Cell division</keyword>
<dbReference type="EMBL" id="GL732657">
    <property type="protein sequence ID" value="EFX68329.1"/>
    <property type="molecule type" value="Genomic_DNA"/>
</dbReference>
<comment type="subunit">
    <text evidence="10">Component of the NDC80 complex.</text>
</comment>
<dbReference type="Pfam" id="PF08234">
    <property type="entry name" value="Spindle_Spc25"/>
    <property type="match status" value="1"/>
</dbReference>
<dbReference type="InterPro" id="IPR013255">
    <property type="entry name" value="Spc25_C"/>
</dbReference>
<keyword evidence="14" id="KW-1185">Reference proteome</keyword>
<accession>E9HIS7</accession>
<comment type="similarity">
    <text evidence="2 10">Belongs to the SPC25 family.</text>
</comment>
<keyword evidence="9 10" id="KW-0137">Centromere</keyword>
<evidence type="ECO:0000256" key="2">
    <source>
        <dbReference type="ARBA" id="ARBA00006379"/>
    </source>
</evidence>
<dbReference type="InterPro" id="IPR045143">
    <property type="entry name" value="Spc25"/>
</dbReference>
<feature type="coiled-coil region" evidence="11">
    <location>
        <begin position="44"/>
        <end position="120"/>
    </location>
</feature>
<dbReference type="GO" id="GO:0005634">
    <property type="term" value="C:nucleus"/>
    <property type="evidence" value="ECO:0007669"/>
    <property type="project" value="UniProtKB-SubCell"/>
</dbReference>
<sequence length="209" mass="24045">METQIVNFRDRYDNLALSVISNFVKFSQNVSNAREEEQRKLKYIEDLAKRIAETEAQMALVAAENLKVQEKKKKDLQKNAELRAKLKQETIKADDMQSAAQRERSRIEKEEQLSKNIQDKVNVFLKPYHDILGVTFQSSTGSEASLRLIFQMPNGKKCVVKLAKKGLKIVKCTPMLKDLEKLEAQLAKTNDYSGFVIHLRSLFMNEFTS</sequence>
<dbReference type="GO" id="GO:0007059">
    <property type="term" value="P:chromosome segregation"/>
    <property type="evidence" value="ECO:0000318"/>
    <property type="project" value="GO_Central"/>
</dbReference>
<comment type="subcellular location">
    <subcellularLocation>
        <location evidence="1">Chromosome</location>
        <location evidence="1">Centromere</location>
    </subcellularLocation>
    <subcellularLocation>
        <location evidence="10">Nucleus</location>
    </subcellularLocation>
    <subcellularLocation>
        <location evidence="10">Chromosome</location>
        <location evidence="10">Centromere</location>
        <location evidence="10">Kinetochore</location>
    </subcellularLocation>
</comment>
<feature type="domain" description="Chromosome segregation protein Spc25 C-terminal" evidence="12">
    <location>
        <begin position="158"/>
        <end position="203"/>
    </location>
</feature>
<comment type="function">
    <text evidence="10">Acts as a component of the essential kinetochore-associated NDC80 complex, which is required for chromosome segregation and spindle checkpoint activity.</text>
</comment>
<evidence type="ECO:0000256" key="1">
    <source>
        <dbReference type="ARBA" id="ARBA00004584"/>
    </source>
</evidence>
<evidence type="ECO:0000256" key="11">
    <source>
        <dbReference type="SAM" id="Coils"/>
    </source>
</evidence>
<dbReference type="GO" id="GO:0031262">
    <property type="term" value="C:Ndc80 complex"/>
    <property type="evidence" value="ECO:0000318"/>
    <property type="project" value="GO_Central"/>
</dbReference>
<dbReference type="PANTHER" id="PTHR14281">
    <property type="entry name" value="KINETOCHORE PROTEIN SPC25-RELATED"/>
    <property type="match status" value="1"/>
</dbReference>
<evidence type="ECO:0000256" key="8">
    <source>
        <dbReference type="ARBA" id="ARBA00023306"/>
    </source>
</evidence>
<evidence type="ECO:0000256" key="3">
    <source>
        <dbReference type="ARBA" id="ARBA00013692"/>
    </source>
</evidence>
<keyword evidence="10" id="KW-0995">Kinetochore</keyword>
<dbReference type="KEGG" id="dpx:DAPPUDRAFT_228955"/>
<proteinExistence type="inferred from homology"/>
<dbReference type="PANTHER" id="PTHR14281:SF0">
    <property type="entry name" value="KINETOCHORE PROTEIN SPC25"/>
    <property type="match status" value="1"/>
</dbReference>
<keyword evidence="10" id="KW-0539">Nucleus</keyword>
<evidence type="ECO:0000259" key="12">
    <source>
        <dbReference type="Pfam" id="PF08234"/>
    </source>
</evidence>
<dbReference type="HOGENOM" id="CLU_1316593_0_0_1"/>
<evidence type="ECO:0000256" key="10">
    <source>
        <dbReference type="RuleBase" id="RU367150"/>
    </source>
</evidence>
<dbReference type="AlphaFoldDB" id="E9HIS7"/>
<evidence type="ECO:0000313" key="13">
    <source>
        <dbReference type="EMBL" id="EFX68329.1"/>
    </source>
</evidence>
<organism evidence="13 14">
    <name type="scientific">Daphnia pulex</name>
    <name type="common">Water flea</name>
    <dbReference type="NCBI Taxonomy" id="6669"/>
    <lineage>
        <taxon>Eukaryota</taxon>
        <taxon>Metazoa</taxon>
        <taxon>Ecdysozoa</taxon>
        <taxon>Arthropoda</taxon>
        <taxon>Crustacea</taxon>
        <taxon>Branchiopoda</taxon>
        <taxon>Diplostraca</taxon>
        <taxon>Cladocera</taxon>
        <taxon>Anomopoda</taxon>
        <taxon>Daphniidae</taxon>
        <taxon>Daphnia</taxon>
    </lineage>
</organism>
<name>E9HIS7_DAPPU</name>
<dbReference type="Proteomes" id="UP000000305">
    <property type="component" value="Unassembled WGS sequence"/>
</dbReference>